<sequence>MTLPLDPALLDRLPPEVRAVLEAQAFALSAERAHRQHLESEHAALQACAARTAAEKAVMAAENARMKELLEELEPLVRQLRLARYAPSSEKLDPDQLQLCFEDLEQAVAAVKEKHGEKDAPDAEADTEAEEAPATGKRRGRPTKEEAPVRRSLPKALPRIEERIEPDSLICPCGCGQMVQIGEDRSERLDIVPAQLRVIETVRPRYACPKGRAGIVQAPPPAWLIEGGLPTEAFIAWLLVSKYADALPLYRLSQILARSGVVIDRSTLADWVGRAAFHLDAIVRRMLEHLKASTKLFMDETTAPVLDPGRGRTRTGFIWALTRDDRRWSGPGPAITVFTYAPGRGGTHAEEILTGFDGVLQVDGYAGYNRLTKAARTGGKPITLAYCWSHARRELIKATPEAGSPIAAEALARIAQLYAIEKEIHGRPADERLSVRRERSAPVVAGLGAWVREQAARLSPKSRMGKALRYLLKHWDGLVRFLDDGRIEMDSNPVENSIRPIALQRKNSLFAGHDEGGRHWARAASVIATCKMNGVEPFAWMKATLEAIAKGHPQSRIDELMPWNFRLPAAG</sequence>
<dbReference type="Pfam" id="PF13007">
    <property type="entry name" value="LZ_Tnp_IS66"/>
    <property type="match status" value="1"/>
</dbReference>
<dbReference type="Pfam" id="PF03050">
    <property type="entry name" value="DDE_Tnp_IS66"/>
    <property type="match status" value="1"/>
</dbReference>
<organism evidence="6 7">
    <name type="scientific">Plastorhodobacter daqingensis</name>
    <dbReference type="NCBI Taxonomy" id="1387281"/>
    <lineage>
        <taxon>Bacteria</taxon>
        <taxon>Pseudomonadati</taxon>
        <taxon>Pseudomonadota</taxon>
        <taxon>Alphaproteobacteria</taxon>
        <taxon>Rhodobacterales</taxon>
        <taxon>Paracoccaceae</taxon>
        <taxon>Plastorhodobacter</taxon>
    </lineage>
</organism>
<dbReference type="Pfam" id="PF13005">
    <property type="entry name" value="zf-IS66"/>
    <property type="match status" value="1"/>
</dbReference>
<dbReference type="Pfam" id="PF13817">
    <property type="entry name" value="DDE_Tnp_IS66_C"/>
    <property type="match status" value="1"/>
</dbReference>
<name>A0ABW2URD7_9RHOB</name>
<dbReference type="EMBL" id="JBHTFQ010000030">
    <property type="protein sequence ID" value="MFC7706493.1"/>
    <property type="molecule type" value="Genomic_DNA"/>
</dbReference>
<reference evidence="7" key="1">
    <citation type="journal article" date="2019" name="Int. J. Syst. Evol. Microbiol.">
        <title>The Global Catalogue of Microorganisms (GCM) 10K type strain sequencing project: providing services to taxonomists for standard genome sequencing and annotation.</title>
        <authorList>
            <consortium name="The Broad Institute Genomics Platform"/>
            <consortium name="The Broad Institute Genome Sequencing Center for Infectious Disease"/>
            <person name="Wu L."/>
            <person name="Ma J."/>
        </authorList>
    </citation>
    <scope>NUCLEOTIDE SEQUENCE [LARGE SCALE GENOMIC DNA]</scope>
    <source>
        <strain evidence="7">CGMCC 1.12750</strain>
    </source>
</reference>
<keyword evidence="7" id="KW-1185">Reference proteome</keyword>
<comment type="caution">
    <text evidence="6">The sequence shown here is derived from an EMBL/GenBank/DDBJ whole genome shotgun (WGS) entry which is preliminary data.</text>
</comment>
<evidence type="ECO:0000259" key="2">
    <source>
        <dbReference type="Pfam" id="PF03050"/>
    </source>
</evidence>
<dbReference type="PANTHER" id="PTHR33678">
    <property type="entry name" value="BLL1576 PROTEIN"/>
    <property type="match status" value="1"/>
</dbReference>
<evidence type="ECO:0000313" key="6">
    <source>
        <dbReference type="EMBL" id="MFC7706493.1"/>
    </source>
</evidence>
<feature type="compositionally biased region" description="Acidic residues" evidence="1">
    <location>
        <begin position="122"/>
        <end position="131"/>
    </location>
</feature>
<dbReference type="InterPro" id="IPR052344">
    <property type="entry name" value="Transposase-related"/>
</dbReference>
<gene>
    <name evidence="6" type="ORF">ACFQXB_20235</name>
</gene>
<evidence type="ECO:0000259" key="5">
    <source>
        <dbReference type="Pfam" id="PF13817"/>
    </source>
</evidence>
<feature type="region of interest" description="Disordered" evidence="1">
    <location>
        <begin position="112"/>
        <end position="152"/>
    </location>
</feature>
<feature type="compositionally biased region" description="Basic and acidic residues" evidence="1">
    <location>
        <begin position="112"/>
        <end position="121"/>
    </location>
</feature>
<proteinExistence type="predicted"/>
<dbReference type="InterPro" id="IPR024474">
    <property type="entry name" value="Znf_dom_IS66"/>
</dbReference>
<dbReference type="Proteomes" id="UP001596516">
    <property type="component" value="Unassembled WGS sequence"/>
</dbReference>
<evidence type="ECO:0000259" key="3">
    <source>
        <dbReference type="Pfam" id="PF13005"/>
    </source>
</evidence>
<feature type="domain" description="Transposase IS66 zinc-finger binding" evidence="3">
    <location>
        <begin position="170"/>
        <end position="210"/>
    </location>
</feature>
<accession>A0ABW2URD7</accession>
<evidence type="ECO:0000256" key="1">
    <source>
        <dbReference type="SAM" id="MobiDB-lite"/>
    </source>
</evidence>
<dbReference type="InterPro" id="IPR039552">
    <property type="entry name" value="IS66_C"/>
</dbReference>
<dbReference type="RefSeq" id="WP_377407003.1">
    <property type="nucleotide sequence ID" value="NZ_JBHTFQ010000030.1"/>
</dbReference>
<evidence type="ECO:0000259" key="4">
    <source>
        <dbReference type="Pfam" id="PF13007"/>
    </source>
</evidence>
<evidence type="ECO:0000313" key="7">
    <source>
        <dbReference type="Proteomes" id="UP001596516"/>
    </source>
</evidence>
<feature type="domain" description="Transposase IS66 central" evidence="2">
    <location>
        <begin position="228"/>
        <end position="518"/>
    </location>
</feature>
<dbReference type="PANTHER" id="PTHR33678:SF1">
    <property type="entry name" value="BLL1576 PROTEIN"/>
    <property type="match status" value="1"/>
</dbReference>
<dbReference type="NCBIfam" id="NF033517">
    <property type="entry name" value="transpos_IS66"/>
    <property type="match status" value="1"/>
</dbReference>
<protein>
    <submittedName>
        <fullName evidence="6">IS66 family transposase</fullName>
    </submittedName>
</protein>
<feature type="domain" description="Transposase TnpC homeodomain" evidence="4">
    <location>
        <begin position="73"/>
        <end position="161"/>
    </location>
</feature>
<dbReference type="InterPro" id="IPR004291">
    <property type="entry name" value="Transposase_IS66_central"/>
</dbReference>
<dbReference type="InterPro" id="IPR024463">
    <property type="entry name" value="Transposase_TnpC_homeodom"/>
</dbReference>
<feature type="domain" description="Transposase IS66 C-terminal" evidence="5">
    <location>
        <begin position="525"/>
        <end position="563"/>
    </location>
</feature>